<name>A0A927R655_9BACL</name>
<dbReference type="PANTHER" id="PTHR23513">
    <property type="entry name" value="INTEGRAL MEMBRANE EFFLUX PROTEIN-RELATED"/>
    <property type="match status" value="1"/>
</dbReference>
<dbReference type="GO" id="GO:0005886">
    <property type="term" value="C:plasma membrane"/>
    <property type="evidence" value="ECO:0007669"/>
    <property type="project" value="UniProtKB-SubCell"/>
</dbReference>
<feature type="transmembrane region" description="Helical" evidence="6">
    <location>
        <begin position="80"/>
        <end position="102"/>
    </location>
</feature>
<feature type="transmembrane region" description="Helical" evidence="6">
    <location>
        <begin position="108"/>
        <end position="131"/>
    </location>
</feature>
<evidence type="ECO:0000313" key="8">
    <source>
        <dbReference type="Proteomes" id="UP000658225"/>
    </source>
</evidence>
<dbReference type="EMBL" id="JADBEL010000037">
    <property type="protein sequence ID" value="MBE1556818.1"/>
    <property type="molecule type" value="Genomic_DNA"/>
</dbReference>
<evidence type="ECO:0000256" key="5">
    <source>
        <dbReference type="ARBA" id="ARBA00023136"/>
    </source>
</evidence>
<keyword evidence="8" id="KW-1185">Reference proteome</keyword>
<evidence type="ECO:0000256" key="4">
    <source>
        <dbReference type="ARBA" id="ARBA00022989"/>
    </source>
</evidence>
<keyword evidence="3 6" id="KW-0812">Transmembrane</keyword>
<dbReference type="GO" id="GO:0022857">
    <property type="term" value="F:transmembrane transporter activity"/>
    <property type="evidence" value="ECO:0007669"/>
    <property type="project" value="InterPro"/>
</dbReference>
<accession>A0A927R655</accession>
<reference evidence="7" key="1">
    <citation type="submission" date="2020-10" db="EMBL/GenBank/DDBJ databases">
        <title>Genomic Encyclopedia of Type Strains, Phase IV (KMG-IV): sequencing the most valuable type-strain genomes for metagenomic binning, comparative biology and taxonomic classification.</title>
        <authorList>
            <person name="Goeker M."/>
        </authorList>
    </citation>
    <scope>NUCLEOTIDE SEQUENCE</scope>
    <source>
        <strain evidence="7">DSM 13886</strain>
    </source>
</reference>
<evidence type="ECO:0000256" key="2">
    <source>
        <dbReference type="ARBA" id="ARBA00022475"/>
    </source>
</evidence>
<evidence type="ECO:0000313" key="7">
    <source>
        <dbReference type="EMBL" id="MBE1556818.1"/>
    </source>
</evidence>
<evidence type="ECO:0000256" key="1">
    <source>
        <dbReference type="ARBA" id="ARBA00004651"/>
    </source>
</evidence>
<protein>
    <submittedName>
        <fullName evidence="7">MFS family permease</fullName>
    </submittedName>
</protein>
<gene>
    <name evidence="7" type="ORF">H4683_003944</name>
</gene>
<dbReference type="Proteomes" id="UP000658225">
    <property type="component" value="Unassembled WGS sequence"/>
</dbReference>
<dbReference type="Pfam" id="PF07690">
    <property type="entry name" value="MFS_1"/>
    <property type="match status" value="1"/>
</dbReference>
<dbReference type="AlphaFoldDB" id="A0A927R655"/>
<dbReference type="CDD" id="cd06173">
    <property type="entry name" value="MFS_MefA_like"/>
    <property type="match status" value="1"/>
</dbReference>
<dbReference type="RefSeq" id="WP_192600431.1">
    <property type="nucleotide sequence ID" value="NZ_JADBEL010000037.1"/>
</dbReference>
<keyword evidence="4 6" id="KW-1133">Transmembrane helix</keyword>
<feature type="transmembrane region" description="Helical" evidence="6">
    <location>
        <begin position="295"/>
        <end position="316"/>
    </location>
</feature>
<dbReference type="Gene3D" id="1.20.1250.20">
    <property type="entry name" value="MFS general substrate transporter like domains"/>
    <property type="match status" value="1"/>
</dbReference>
<proteinExistence type="predicted"/>
<dbReference type="SUPFAM" id="SSF103473">
    <property type="entry name" value="MFS general substrate transporter"/>
    <property type="match status" value="1"/>
</dbReference>
<dbReference type="InterPro" id="IPR036259">
    <property type="entry name" value="MFS_trans_sf"/>
</dbReference>
<feature type="transmembrane region" description="Helical" evidence="6">
    <location>
        <begin position="384"/>
        <end position="405"/>
    </location>
</feature>
<feature type="transmembrane region" description="Helical" evidence="6">
    <location>
        <begin position="57"/>
        <end position="73"/>
    </location>
</feature>
<keyword evidence="5 6" id="KW-0472">Membrane</keyword>
<organism evidence="7 8">
    <name type="scientific">Sporosarcina limicola</name>
    <dbReference type="NCBI Taxonomy" id="34101"/>
    <lineage>
        <taxon>Bacteria</taxon>
        <taxon>Bacillati</taxon>
        <taxon>Bacillota</taxon>
        <taxon>Bacilli</taxon>
        <taxon>Bacillales</taxon>
        <taxon>Caryophanaceae</taxon>
        <taxon>Sporosarcina</taxon>
    </lineage>
</organism>
<evidence type="ECO:0000256" key="6">
    <source>
        <dbReference type="SAM" id="Phobius"/>
    </source>
</evidence>
<evidence type="ECO:0000256" key="3">
    <source>
        <dbReference type="ARBA" id="ARBA00022692"/>
    </source>
</evidence>
<comment type="caution">
    <text evidence="7">The sequence shown here is derived from an EMBL/GenBank/DDBJ whole genome shotgun (WGS) entry which is preliminary data.</text>
</comment>
<sequence>MKWFYKGLWKHSDFKYLWAGQTISMFGNQISMLALPLVAALTLKASALQIGILHAVEFLPFILLSLFVGVWIDKKPKRPILIVADLSRAIIILGVPISMFLGMLNMEILYIVAFFAGGFSVLADIGQMSYLPVIIKRKDLIEGNSKLEFSNSAADLTGQGIGGILIQIFTAPFTLIIQSFSLIVSSIFLFRIKTKENIIELNDMKNTTETRILPMIKEGLTYVLNNKIVRALLVSSIIFNFFTILIDPIYILYLSRTLSLEPIYIGLIFSMSGVGALIGVAITEPITRKIGIGNSLITSLLIAGISSLLIPIATLLPVVPAVLLLMLMQLVDACMLIIYNINQRTLRTVITPDNMLGRMNASIRFCVMGIVPIGAVLGGLSGDVIGVLETLIIGALGIIFSSIYISSTKIRTIKEIPITTNS</sequence>
<comment type="subcellular location">
    <subcellularLocation>
        <location evidence="1">Cell membrane</location>
        <topology evidence="1">Multi-pass membrane protein</topology>
    </subcellularLocation>
</comment>
<feature type="transmembrane region" description="Helical" evidence="6">
    <location>
        <begin position="322"/>
        <end position="341"/>
    </location>
</feature>
<dbReference type="PANTHER" id="PTHR23513:SF6">
    <property type="entry name" value="MAJOR FACILITATOR SUPERFAMILY ASSOCIATED DOMAIN-CONTAINING PROTEIN"/>
    <property type="match status" value="1"/>
</dbReference>
<feature type="transmembrane region" description="Helical" evidence="6">
    <location>
        <begin position="175"/>
        <end position="192"/>
    </location>
</feature>
<feature type="transmembrane region" description="Helical" evidence="6">
    <location>
        <begin position="231"/>
        <end position="251"/>
    </location>
</feature>
<feature type="transmembrane region" description="Helical" evidence="6">
    <location>
        <begin position="263"/>
        <end position="283"/>
    </location>
</feature>
<dbReference type="InterPro" id="IPR011701">
    <property type="entry name" value="MFS"/>
</dbReference>
<keyword evidence="2" id="KW-1003">Cell membrane</keyword>
<feature type="transmembrane region" description="Helical" evidence="6">
    <location>
        <begin position="361"/>
        <end position="378"/>
    </location>
</feature>